<gene>
    <name evidence="1" type="ORF">C6P46_001455</name>
</gene>
<accession>A0A9P6W5A5</accession>
<protein>
    <submittedName>
        <fullName evidence="1">Uncharacterized protein</fullName>
    </submittedName>
</protein>
<name>A0A9P6W5A5_RHOMI</name>
<comment type="caution">
    <text evidence="1">The sequence shown here is derived from an EMBL/GenBank/DDBJ whole genome shotgun (WGS) entry which is preliminary data.</text>
</comment>
<proteinExistence type="predicted"/>
<evidence type="ECO:0000313" key="2">
    <source>
        <dbReference type="Proteomes" id="UP000777482"/>
    </source>
</evidence>
<reference evidence="1 2" key="1">
    <citation type="submission" date="2020-11" db="EMBL/GenBank/DDBJ databases">
        <title>Kefir isolates.</title>
        <authorList>
            <person name="Marcisauskas S."/>
            <person name="Kim Y."/>
            <person name="Blasche S."/>
        </authorList>
    </citation>
    <scope>NUCLEOTIDE SEQUENCE [LARGE SCALE GENOMIC DNA]</scope>
    <source>
        <strain evidence="1 2">KR</strain>
    </source>
</reference>
<evidence type="ECO:0000313" key="1">
    <source>
        <dbReference type="EMBL" id="KAG0664410.1"/>
    </source>
</evidence>
<keyword evidence="2" id="KW-1185">Reference proteome</keyword>
<dbReference type="AlphaFoldDB" id="A0A9P6W5A5"/>
<organism evidence="1 2">
    <name type="scientific">Rhodotorula mucilaginosa</name>
    <name type="common">Yeast</name>
    <name type="synonym">Rhodotorula rubra</name>
    <dbReference type="NCBI Taxonomy" id="5537"/>
    <lineage>
        <taxon>Eukaryota</taxon>
        <taxon>Fungi</taxon>
        <taxon>Dikarya</taxon>
        <taxon>Basidiomycota</taxon>
        <taxon>Pucciniomycotina</taxon>
        <taxon>Microbotryomycetes</taxon>
        <taxon>Sporidiobolales</taxon>
        <taxon>Sporidiobolaceae</taxon>
        <taxon>Rhodotorula</taxon>
    </lineage>
</organism>
<sequence>MCRLAVHLEYGLTVNGLSLAHAARGWNDSKPARLALDMICRRRNLGTLKVGYAPPTPQGVALGAIELVPIEVWQLIKQHLTASTARDALQAFLHPIRDFCVRDSQSPHPPTESLAECESCLFDFRNDHDMHDHILPAYGDIDRMLAEFGLKRVDIQLVGGDNNWVGFDLDAACAIAISRHPSRQERASHEHDERCRVEFAQVGRGVSLDRDHFELPAAADTIFLRLFEHFPSLQVVNHPLWTQPSQSLPPRFMTQPTSAIGILAQQLGGVEVAGHYQARPEWMLCSDYERCC</sequence>
<dbReference type="Proteomes" id="UP000777482">
    <property type="component" value="Unassembled WGS sequence"/>
</dbReference>
<dbReference type="EMBL" id="PUHQ01000014">
    <property type="protein sequence ID" value="KAG0664410.1"/>
    <property type="molecule type" value="Genomic_DNA"/>
</dbReference>